<proteinExistence type="predicted"/>
<protein>
    <recommendedName>
        <fullName evidence="2">Response regulatory domain-containing protein</fullName>
    </recommendedName>
</protein>
<dbReference type="EMBL" id="UINC01008898">
    <property type="protein sequence ID" value="SVA39995.1"/>
    <property type="molecule type" value="Genomic_DNA"/>
</dbReference>
<reference evidence="1" key="1">
    <citation type="submission" date="2018-05" db="EMBL/GenBank/DDBJ databases">
        <authorList>
            <person name="Lanie J.A."/>
            <person name="Ng W.-L."/>
            <person name="Kazmierczak K.M."/>
            <person name="Andrzejewski T.M."/>
            <person name="Davidsen T.M."/>
            <person name="Wayne K.J."/>
            <person name="Tettelin H."/>
            <person name="Glass J.I."/>
            <person name="Rusch D."/>
            <person name="Podicherti R."/>
            <person name="Tsui H.-C.T."/>
            <person name="Winkler M.E."/>
        </authorList>
    </citation>
    <scope>NUCLEOTIDE SEQUENCE</scope>
</reference>
<accession>A0A381VI20</accession>
<gene>
    <name evidence="1" type="ORF">METZ01_LOCUS92849</name>
</gene>
<sequence length="110" mass="12464">MDVSLFIKDFELGAKVSTKLMELGSLFEFCEKSSDVSDSTQLVIVDLDNKETGDEFFIHQMASDRNDIQIIGYMKQVQKEYHEKFKTAGCSVILPKSSLVKNLSTFIKSK</sequence>
<evidence type="ECO:0000313" key="1">
    <source>
        <dbReference type="EMBL" id="SVA39995.1"/>
    </source>
</evidence>
<dbReference type="AlphaFoldDB" id="A0A381VI20"/>
<evidence type="ECO:0008006" key="2">
    <source>
        <dbReference type="Google" id="ProtNLM"/>
    </source>
</evidence>
<name>A0A381VI20_9ZZZZ</name>
<organism evidence="1">
    <name type="scientific">marine metagenome</name>
    <dbReference type="NCBI Taxonomy" id="408172"/>
    <lineage>
        <taxon>unclassified sequences</taxon>
        <taxon>metagenomes</taxon>
        <taxon>ecological metagenomes</taxon>
    </lineage>
</organism>